<organism evidence="2 3">
    <name type="scientific">Orbilia oligospora</name>
    <name type="common">Nematode-trapping fungus</name>
    <name type="synonym">Arthrobotrys oligospora</name>
    <dbReference type="NCBI Taxonomy" id="2813651"/>
    <lineage>
        <taxon>Eukaryota</taxon>
        <taxon>Fungi</taxon>
        <taxon>Dikarya</taxon>
        <taxon>Ascomycota</taxon>
        <taxon>Pezizomycotina</taxon>
        <taxon>Orbiliomycetes</taxon>
        <taxon>Orbiliales</taxon>
        <taxon>Orbiliaceae</taxon>
        <taxon>Orbilia</taxon>
    </lineage>
</organism>
<gene>
    <name evidence="2" type="ORF">TWF703_004179</name>
</gene>
<evidence type="ECO:0000313" key="3">
    <source>
        <dbReference type="Proteomes" id="UP000480548"/>
    </source>
</evidence>
<protein>
    <submittedName>
        <fullName evidence="2">Uncharacterized protein</fullName>
    </submittedName>
</protein>
<comment type="caution">
    <text evidence="2">The sequence shown here is derived from an EMBL/GenBank/DDBJ whole genome shotgun (WGS) entry which is preliminary data.</text>
</comment>
<dbReference type="Proteomes" id="UP000480548">
    <property type="component" value="Unassembled WGS sequence"/>
</dbReference>
<feature type="compositionally biased region" description="Polar residues" evidence="1">
    <location>
        <begin position="49"/>
        <end position="61"/>
    </location>
</feature>
<evidence type="ECO:0000313" key="2">
    <source>
        <dbReference type="EMBL" id="KAF3139239.1"/>
    </source>
</evidence>
<proteinExistence type="predicted"/>
<name>A0A7C8NV43_ORBOL</name>
<dbReference type="AlphaFoldDB" id="A0A7C8NV43"/>
<reference evidence="2 3" key="1">
    <citation type="submission" date="2019-06" db="EMBL/GenBank/DDBJ databases">
        <authorList>
            <person name="Palmer J.M."/>
        </authorList>
    </citation>
    <scope>NUCLEOTIDE SEQUENCE [LARGE SCALE GENOMIC DNA]</scope>
    <source>
        <strain evidence="2 3">TWF703</strain>
    </source>
</reference>
<dbReference type="EMBL" id="WIQZ01000020">
    <property type="protein sequence ID" value="KAF3139239.1"/>
    <property type="molecule type" value="Genomic_DNA"/>
</dbReference>
<sequence>MATFRIPIAMQPHPAALRHNSSPTLRRSLVFFVHHRSGLQQCHLPPGSPDQSRNSTRNPNSDYIARSRPYTPSIAIKDWFHINSEKKYNNRHHKIRNDDFNWSYKTRGTTQKFVSIHKSLFKTLDIMSKPYAYARIVKPARPTTVKSTFKNQSEFGATTPSTSHSPVSPGTLRQINNTRAAPNTFETASTPEVCELAELQQQTVQPAPGGTGTFGIDETASSVARSNITSLGIHSQNNEFLVSPSSTVMNKSPDVQTEKRSKTLQATTANVGKPSKLSPADLIASLRYYDRQRGTLPDEEPLSSEDVAVLESARIKLKSGLKSTSQYETTSEYSTKRLNFKRIGIAASSVVVGVYIFGVGTKLVSVQPESTAAVELLSAVQRSKPTRGRVD</sequence>
<feature type="region of interest" description="Disordered" evidence="1">
    <location>
        <begin position="42"/>
        <end position="67"/>
    </location>
</feature>
<evidence type="ECO:0000256" key="1">
    <source>
        <dbReference type="SAM" id="MobiDB-lite"/>
    </source>
</evidence>
<accession>A0A7C8NV43</accession>